<dbReference type="GO" id="GO:0000976">
    <property type="term" value="F:transcription cis-regulatory region binding"/>
    <property type="evidence" value="ECO:0007669"/>
    <property type="project" value="TreeGrafter"/>
</dbReference>
<dbReference type="GO" id="GO:0010193">
    <property type="term" value="P:response to ozone"/>
    <property type="evidence" value="ECO:0007669"/>
    <property type="project" value="UniProtKB-ARBA"/>
</dbReference>
<organism evidence="9 10">
    <name type="scientific">Cephalotus follicularis</name>
    <name type="common">Albany pitcher plant</name>
    <dbReference type="NCBI Taxonomy" id="3775"/>
    <lineage>
        <taxon>Eukaryota</taxon>
        <taxon>Viridiplantae</taxon>
        <taxon>Streptophyta</taxon>
        <taxon>Embryophyta</taxon>
        <taxon>Tracheophyta</taxon>
        <taxon>Spermatophyta</taxon>
        <taxon>Magnoliopsida</taxon>
        <taxon>eudicotyledons</taxon>
        <taxon>Gunneridae</taxon>
        <taxon>Pentapetalae</taxon>
        <taxon>rosids</taxon>
        <taxon>fabids</taxon>
        <taxon>Oxalidales</taxon>
        <taxon>Cephalotaceae</taxon>
        <taxon>Cephalotus</taxon>
    </lineage>
</organism>
<dbReference type="PANTHER" id="PTHR32096">
    <property type="entry name" value="WRKY TRANSCRIPTION FACTOR 30-RELATED-RELATED"/>
    <property type="match status" value="1"/>
</dbReference>
<sequence>MEKAMDTERIPLINELNQGKELTEQLRKHLNSFSANETRQFLVEKILGSYEKALSLLNGSAFVVDHELKPTIISSLESPNSFADCSPRSEEDWVQESKDHNCHKEHYKKRKTMPRWTEQVRVCTGSGPEGPLNDGYCWRKYGQKDILGSKFPRGYYRCTHRHTQDCLATKQVQRSDEDPTIFEVTYRGRHTCIQAPNLSAVASMINVGSEENKDQHQQQQQCREETPEKTQDSIFNFGTDFTIKSEDLGTGDDIFPSFMFPSAPNESENAEESVMEKSFMGDFCPSFISPTISESNYFSVSPCHMNSFELGNNEHTLQSDHTQIISTSTSITSTPIGDFDFSLIKVDFETNFPFDVPKFFC</sequence>
<evidence type="ECO:0000313" key="9">
    <source>
        <dbReference type="EMBL" id="GAV56913.1"/>
    </source>
</evidence>
<reference evidence="10" key="1">
    <citation type="submission" date="2016-04" db="EMBL/GenBank/DDBJ databases">
        <title>Cephalotus genome sequencing.</title>
        <authorList>
            <person name="Fukushima K."/>
            <person name="Hasebe M."/>
            <person name="Fang X."/>
        </authorList>
    </citation>
    <scope>NUCLEOTIDE SEQUENCE [LARGE SCALE GENOMIC DNA]</scope>
    <source>
        <strain evidence="10">cv. St1</strain>
    </source>
</reference>
<comment type="caution">
    <text evidence="9">The sequence shown here is derived from an EMBL/GenBank/DDBJ whole genome shotgun (WGS) entry which is preliminary data.</text>
</comment>
<evidence type="ECO:0000256" key="1">
    <source>
        <dbReference type="ARBA" id="ARBA00004123"/>
    </source>
</evidence>
<feature type="region of interest" description="Disordered" evidence="7">
    <location>
        <begin position="209"/>
        <end position="230"/>
    </location>
</feature>
<keyword evidence="10" id="KW-1185">Reference proteome</keyword>
<dbReference type="SMART" id="SM00774">
    <property type="entry name" value="WRKY"/>
    <property type="match status" value="1"/>
</dbReference>
<keyword evidence="2" id="KW-0805">Transcription regulation</keyword>
<feature type="domain" description="WRKY" evidence="8">
    <location>
        <begin position="127"/>
        <end position="190"/>
    </location>
</feature>
<protein>
    <submittedName>
        <fullName evidence="9">WRKY domain-containing protein</fullName>
    </submittedName>
</protein>
<dbReference type="GO" id="GO:0005634">
    <property type="term" value="C:nucleus"/>
    <property type="evidence" value="ECO:0007669"/>
    <property type="project" value="UniProtKB-SubCell"/>
</dbReference>
<dbReference type="PANTHER" id="PTHR32096:SF133">
    <property type="entry name" value="WRKY TRANSCRIPTION FACTOR 41-RELATED"/>
    <property type="match status" value="1"/>
</dbReference>
<evidence type="ECO:0000256" key="3">
    <source>
        <dbReference type="ARBA" id="ARBA00023125"/>
    </source>
</evidence>
<dbReference type="GO" id="GO:0010150">
    <property type="term" value="P:leaf senescence"/>
    <property type="evidence" value="ECO:0007669"/>
    <property type="project" value="UniProtKB-ARBA"/>
</dbReference>
<proteinExistence type="inferred from homology"/>
<name>A0A1Q3AN04_CEPFO</name>
<dbReference type="GO" id="GO:0009751">
    <property type="term" value="P:response to salicylic acid"/>
    <property type="evidence" value="ECO:0007669"/>
    <property type="project" value="UniProtKB-ARBA"/>
</dbReference>
<keyword evidence="5" id="KW-0539">Nucleus</keyword>
<evidence type="ECO:0000256" key="6">
    <source>
        <dbReference type="ARBA" id="ARBA00060850"/>
    </source>
</evidence>
<dbReference type="EMBL" id="BDDD01000010">
    <property type="protein sequence ID" value="GAV56913.1"/>
    <property type="molecule type" value="Genomic_DNA"/>
</dbReference>
<feature type="compositionally biased region" description="Basic and acidic residues" evidence="7">
    <location>
        <begin position="210"/>
        <end position="230"/>
    </location>
</feature>
<gene>
    <name evidence="9" type="ORF">CFOL_v3_00452</name>
</gene>
<comment type="subcellular location">
    <subcellularLocation>
        <location evidence="1">Nucleus</location>
    </subcellularLocation>
</comment>
<dbReference type="Proteomes" id="UP000187406">
    <property type="component" value="Unassembled WGS sequence"/>
</dbReference>
<dbReference type="STRING" id="3775.A0A1Q3AN04"/>
<dbReference type="AlphaFoldDB" id="A0A1Q3AN04"/>
<evidence type="ECO:0000313" key="10">
    <source>
        <dbReference type="Proteomes" id="UP000187406"/>
    </source>
</evidence>
<evidence type="ECO:0000256" key="4">
    <source>
        <dbReference type="ARBA" id="ARBA00023163"/>
    </source>
</evidence>
<keyword evidence="3" id="KW-0238">DNA-binding</keyword>
<dbReference type="FunFam" id="2.20.25.80:FF:000009">
    <property type="entry name" value="WRKY transcription factor 53"/>
    <property type="match status" value="1"/>
</dbReference>
<evidence type="ECO:0000256" key="7">
    <source>
        <dbReference type="SAM" id="MobiDB-lite"/>
    </source>
</evidence>
<dbReference type="Gene3D" id="2.20.25.80">
    <property type="entry name" value="WRKY domain"/>
    <property type="match status" value="1"/>
</dbReference>
<accession>A0A1Q3AN04</accession>
<evidence type="ECO:0000256" key="2">
    <source>
        <dbReference type="ARBA" id="ARBA00023015"/>
    </source>
</evidence>
<evidence type="ECO:0000259" key="8">
    <source>
        <dbReference type="PROSITE" id="PS50811"/>
    </source>
</evidence>
<dbReference type="SUPFAM" id="SSF118290">
    <property type="entry name" value="WRKY DNA-binding domain"/>
    <property type="match status" value="1"/>
</dbReference>
<evidence type="ECO:0000256" key="5">
    <source>
        <dbReference type="ARBA" id="ARBA00023242"/>
    </source>
</evidence>
<keyword evidence="4" id="KW-0804">Transcription</keyword>
<dbReference type="GO" id="GO:0042542">
    <property type="term" value="P:response to hydrogen peroxide"/>
    <property type="evidence" value="ECO:0007669"/>
    <property type="project" value="UniProtKB-ARBA"/>
</dbReference>
<dbReference type="FunCoup" id="A0A1Q3AN04">
    <property type="interactions" value="106"/>
</dbReference>
<dbReference type="InterPro" id="IPR036576">
    <property type="entry name" value="WRKY_dom_sf"/>
</dbReference>
<dbReference type="Pfam" id="PF03106">
    <property type="entry name" value="WRKY"/>
    <property type="match status" value="1"/>
</dbReference>
<dbReference type="OrthoDB" id="1888929at2759"/>
<dbReference type="InterPro" id="IPR044810">
    <property type="entry name" value="WRKY_plant"/>
</dbReference>
<dbReference type="InterPro" id="IPR003657">
    <property type="entry name" value="WRKY_dom"/>
</dbReference>
<dbReference type="PROSITE" id="PS50811">
    <property type="entry name" value="WRKY"/>
    <property type="match status" value="1"/>
</dbReference>
<dbReference type="GO" id="GO:0003700">
    <property type="term" value="F:DNA-binding transcription factor activity"/>
    <property type="evidence" value="ECO:0007669"/>
    <property type="project" value="InterPro"/>
</dbReference>
<dbReference type="InParanoid" id="A0A1Q3AN04"/>
<comment type="similarity">
    <text evidence="6">Belongs to the WRKY group III family.</text>
</comment>